<comment type="function">
    <text evidence="1">Required for 60S pre-ribosomal subunits export to the cytoplasm.</text>
</comment>
<dbReference type="InterPro" id="IPR016024">
    <property type="entry name" value="ARM-type_fold"/>
</dbReference>
<dbReference type="AlphaFoldDB" id="I2CP60"/>
<evidence type="ECO:0000313" key="4">
    <source>
        <dbReference type="EMBL" id="AFJ68693.1"/>
    </source>
</evidence>
<name>I2CP60_NANGC</name>
<accession>I2CP60</accession>
<comment type="similarity">
    <text evidence="1">Belongs to the SDA1 family.</text>
</comment>
<proteinExistence type="evidence at transcript level"/>
<keyword evidence="1" id="KW-0813">Transport</keyword>
<evidence type="ECO:0000256" key="2">
    <source>
        <dbReference type="SAM" id="MobiDB-lite"/>
    </source>
</evidence>
<reference evidence="4" key="2">
    <citation type="journal article" date="2012" name="Nat. Commun.">
        <title>Draft genome sequence and genetic transformation of the oleaginous alga Nannochloropis gaditana.</title>
        <authorList>
            <person name="Radakovits R."/>
            <person name="Jinkerson R.E."/>
            <person name="Fuerstenberg S.I."/>
            <person name="Tae H."/>
            <person name="Settlage R.E."/>
            <person name="Boore J.L."/>
            <person name="Posewitz M.C."/>
        </authorList>
    </citation>
    <scope>NUCLEOTIDE SEQUENCE</scope>
    <source>
        <strain evidence="4">CCMP526</strain>
    </source>
</reference>
<keyword evidence="1" id="KW-0690">Ribosome biogenesis</keyword>
<keyword evidence="1" id="KW-0539">Nucleus</keyword>
<dbReference type="SUPFAM" id="SSF48371">
    <property type="entry name" value="ARM repeat"/>
    <property type="match status" value="1"/>
</dbReference>
<feature type="region of interest" description="Disordered" evidence="2">
    <location>
        <begin position="254"/>
        <end position="281"/>
    </location>
</feature>
<protein>
    <recommendedName>
        <fullName evidence="1">Protein SDA1</fullName>
    </recommendedName>
</protein>
<sequence length="517" mass="59357">MAPKKVELVMKLPQLQNLIKRDPSAYREEFLQQKRAFEAEARLFTLRPSRDSPRFLELVTFMSHVLPCYTKEESLPSDPEDGSYMQESFPRQLTALLEESAVVMRPATRKALVHALILLRNRGLVDVNSLLRLVFRLFKVPDKSLREMLYTYVISDIRGLNSKARNERLNKELQGFMYIMLKDEHSVAAKRSLEAMVELYRRRVWTDPRTVNVIASACLSNSTRLSLMAVHFFLGIEQRMADDEEEELAVGKEAEAMNVNAHSHSKKTKARARDTERQQKKRKELLRRLQGEGGDGGKEGGHSPLFPAIQMLHDPQGLAEKLFKKLKMSNERFEVRLLYMDFLSRLLGLHKLMLLNFYPYVQRYLSSNQQHVTKTLAYLIQGCHDLIPPEEIHPLLKNIANAFVADRCSSEVIAVGINALREIITRVPAVLHEEEMDAFVQDIALYYKKKDKSIVMAARSFLNAVRDLYPALLQRKDRGKHHIVGQKPAPYGELKVLDGVEGAELLQAWEEGRLEVP</sequence>
<dbReference type="GO" id="GO:0005730">
    <property type="term" value="C:nucleolus"/>
    <property type="evidence" value="ECO:0007669"/>
    <property type="project" value="UniProtKB-SubCell"/>
</dbReference>
<reference evidence="4" key="1">
    <citation type="journal article" date="2012" name="Bioengineered">
        <title>Additional insights into the genome of the oleaginous model alga Nannochloropsis gaditana.</title>
        <authorList>
            <person name="Jinkerson R.E."/>
            <person name="Radakovits R."/>
            <person name="Posewitz M.C."/>
        </authorList>
    </citation>
    <scope>NUCLEOTIDE SEQUENCE</scope>
    <source>
        <strain evidence="4">CCMP526</strain>
    </source>
</reference>
<dbReference type="GO" id="GO:0000055">
    <property type="term" value="P:ribosomal large subunit export from nucleus"/>
    <property type="evidence" value="ECO:0007669"/>
    <property type="project" value="UniProtKB-UniRule"/>
</dbReference>
<feature type="non-terminal residue" evidence="4">
    <location>
        <position position="517"/>
    </location>
</feature>
<dbReference type="InterPro" id="IPR012977">
    <property type="entry name" value="SDA1_N"/>
</dbReference>
<dbReference type="GO" id="GO:0015031">
    <property type="term" value="P:protein transport"/>
    <property type="evidence" value="ECO:0007669"/>
    <property type="project" value="UniProtKB-KW"/>
</dbReference>
<organism evidence="4">
    <name type="scientific">Nannochloropsis gaditana (strain CCMP526)</name>
    <name type="common">Green microalga</name>
    <name type="synonym">Microchloropsis gaditana</name>
    <dbReference type="NCBI Taxonomy" id="1093141"/>
    <lineage>
        <taxon>Eukaryota</taxon>
        <taxon>Sar</taxon>
        <taxon>Stramenopiles</taxon>
        <taxon>Ochrophyta</taxon>
        <taxon>Eustigmatophyceae</taxon>
        <taxon>Eustigmatales</taxon>
        <taxon>Monodopsidaceae</taxon>
        <taxon>Nannochloropsis</taxon>
    </lineage>
</organism>
<keyword evidence="1" id="KW-0653">Protein transport</keyword>
<gene>
    <name evidence="4" type="ORF">NGATSA_3038600</name>
</gene>
<dbReference type="InterPro" id="IPR027312">
    <property type="entry name" value="Sda1"/>
</dbReference>
<dbReference type="Pfam" id="PF08158">
    <property type="entry name" value="SDA1_HEAT"/>
    <property type="match status" value="1"/>
</dbReference>
<comment type="subcellular location">
    <subcellularLocation>
        <location evidence="1">Nucleus</location>
        <location evidence="1">Nucleolus</location>
    </subcellularLocation>
</comment>
<dbReference type="PANTHER" id="PTHR12730:SF0">
    <property type="entry name" value="PROTEIN SDA1 HOMOLOG"/>
    <property type="match status" value="1"/>
</dbReference>
<feature type="domain" description="SDA1 N-terminal" evidence="3">
    <location>
        <begin position="86"/>
        <end position="449"/>
    </location>
</feature>
<dbReference type="EMBL" id="JU964894">
    <property type="protein sequence ID" value="AFJ68693.1"/>
    <property type="molecule type" value="mRNA"/>
</dbReference>
<evidence type="ECO:0000259" key="3">
    <source>
        <dbReference type="Pfam" id="PF08158"/>
    </source>
</evidence>
<dbReference type="GO" id="GO:0042273">
    <property type="term" value="P:ribosomal large subunit biogenesis"/>
    <property type="evidence" value="ECO:0007669"/>
    <property type="project" value="UniProtKB-UniRule"/>
</dbReference>
<evidence type="ECO:0000256" key="1">
    <source>
        <dbReference type="RuleBase" id="RU365057"/>
    </source>
</evidence>
<dbReference type="PANTHER" id="PTHR12730">
    <property type="entry name" value="HSDA/SDA1-RELATED"/>
    <property type="match status" value="1"/>
</dbReference>